<keyword evidence="4" id="KW-0411">Iron-sulfur</keyword>
<dbReference type="EMBL" id="VBUC01000001">
    <property type="protein sequence ID" value="TLT01818.1"/>
    <property type="molecule type" value="Genomic_DNA"/>
</dbReference>
<reference evidence="8 11" key="2">
    <citation type="submission" date="2020-05" db="EMBL/GenBank/DDBJ databases">
        <title>Complete genome sequencing of Campylobacter and Arcobacter type strains.</title>
        <authorList>
            <person name="Miller W.G."/>
            <person name="Yee E."/>
        </authorList>
    </citation>
    <scope>NUCLEOTIDE SEQUENCE [LARGE SCALE GENOMIC DNA]</scope>
    <source>
        <strain evidence="8 11">LMG 21996</strain>
    </source>
</reference>
<dbReference type="NCBIfam" id="NF006305">
    <property type="entry name" value="PRK08493.1"/>
    <property type="match status" value="1"/>
</dbReference>
<dbReference type="Pfam" id="PF13510">
    <property type="entry name" value="Fer2_4"/>
    <property type="match status" value="1"/>
</dbReference>
<evidence type="ECO:0000256" key="1">
    <source>
        <dbReference type="ARBA" id="ARBA00022485"/>
    </source>
</evidence>
<dbReference type="Pfam" id="PF10588">
    <property type="entry name" value="NADH-G_4Fe-4S_3"/>
    <property type="match status" value="1"/>
</dbReference>
<dbReference type="GO" id="GO:0046872">
    <property type="term" value="F:metal ion binding"/>
    <property type="evidence" value="ECO:0007669"/>
    <property type="project" value="UniProtKB-KW"/>
</dbReference>
<dbReference type="InterPro" id="IPR001041">
    <property type="entry name" value="2Fe-2S_ferredoxin-type"/>
</dbReference>
<evidence type="ECO:0000259" key="7">
    <source>
        <dbReference type="PROSITE" id="PS51839"/>
    </source>
</evidence>
<dbReference type="InterPro" id="IPR019574">
    <property type="entry name" value="NADH_UbQ_OxRdtase_Gsu_4Fe4S-bd"/>
</dbReference>
<dbReference type="GO" id="GO:0016491">
    <property type="term" value="F:oxidoreductase activity"/>
    <property type="evidence" value="ECO:0007669"/>
    <property type="project" value="UniProtKB-KW"/>
</dbReference>
<dbReference type="Gene3D" id="3.10.20.740">
    <property type="match status" value="1"/>
</dbReference>
<evidence type="ECO:0000256" key="3">
    <source>
        <dbReference type="ARBA" id="ARBA00023004"/>
    </source>
</evidence>
<accession>A0A7L5JMG2</accession>
<feature type="domain" description="4Fe-4S ferredoxin-type" evidence="6">
    <location>
        <begin position="197"/>
        <end position="226"/>
    </location>
</feature>
<protein>
    <submittedName>
        <fullName evidence="9">NADH-quinone oxidoreductase subunit G</fullName>
        <ecNumber evidence="9">1.6.5.11</ecNumber>
    </submittedName>
    <submittedName>
        <fullName evidence="8">NADH:quinone oxidoreductase I, chain G (Cl35703 superfamily)</fullName>
    </submittedName>
</protein>
<dbReference type="PANTHER" id="PTHR24960:SF84">
    <property type="entry name" value="HYDROGENASE SUBUNIT"/>
    <property type="match status" value="1"/>
</dbReference>
<dbReference type="InterPro" id="IPR017896">
    <property type="entry name" value="4Fe4S_Fe-S-bd"/>
</dbReference>
<dbReference type="EMBL" id="CP054051">
    <property type="protein sequence ID" value="QKJ26327.1"/>
    <property type="molecule type" value="Genomic_DNA"/>
</dbReference>
<dbReference type="PROSITE" id="PS00198">
    <property type="entry name" value="4FE4S_FER_1"/>
    <property type="match status" value="1"/>
</dbReference>
<reference evidence="9 10" key="1">
    <citation type="submission" date="2019-05" db="EMBL/GenBank/DDBJ databases">
        <title>Arcobacter cibarius and Arcobacter thereius providing challenges in identification an antibiotic susceptibility and Quinolone resistance.</title>
        <authorList>
            <person name="Busch A."/>
            <person name="Hanel I."/>
            <person name="Hotzel H."/>
            <person name="Tomaso H."/>
        </authorList>
    </citation>
    <scope>NUCLEOTIDE SEQUENCE [LARGE SCALE GENOMIC DNA]</scope>
    <source>
        <strain evidence="9 10">16CS0831-2</strain>
    </source>
</reference>
<proteinExistence type="predicted"/>
<sequence>MSEQIKLTINGKEFTAEPSETILNIARRNNIFIPAICYLNSCSATLACRLCLVEVDGKQVYACNAKAKENIQIVTSNPSIEKERNAIMQVYCVNHPLQCGVCDKSGECELQNYTLYMQVTEQNYSIKDTHKPKQHWGVMNYDPALCIVCERCVTVCSDIIGSNSLSTTKRGGNELDKNLKESMPKDAYAMWNKLNKSLIAHNSDSCISCGECIAVCPTGAMISNNFQYTSNAWELEKIPAANPFYSDCSFMYYEVKQTSIDDTRKRVYRVTNEFHFQELCGAVRFCFDYENKDAVKNEVAFNNIINALKKAKNIIFNSYITNEEAFILQEISNFTKAKLVNNEAKLYKEFLENYSKTAGESLYNGSLESIKNSEFIISIGSFLKTDAPSIKNAINNSVKVNKANALFFHPLVDTNLELIGKKGKNTEFIYHKPNMQEYIFILLLKKYAFNLPSKFENLIDFEDSFLLQKLEKDESFIELLNNFSNDKKNFTLVIGEDVITHKNREFLAKIIGLIAKYTNFKVLIIPPKTNSLGVSLICNLEDKVNGFSIGYNELADFTIASFGKKDLDMPTLLEQEGTFTNLDKRVVPTNAALKYNGYTLNDIANAILNKDIEHTIEYTKTLPTNKGFKEVEFDDLPNKFLNSGFEDRGYLLNSFNVIYENKIELPQIEEKVLNENEIFIYRKNPLNQVNEFTSVSKEFKDNIEDGIFFSKEKFSDLNLEKDSKVEVSTKNKTLILNAYIDNQLSGNIPYVSTFLKNENRELFLEDRYEIAKIRKV</sequence>
<evidence type="ECO:0000313" key="11">
    <source>
        <dbReference type="Proteomes" id="UP000509513"/>
    </source>
</evidence>
<keyword evidence="10" id="KW-1185">Reference proteome</keyword>
<dbReference type="EC" id="1.6.5.11" evidence="9"/>
<evidence type="ECO:0000313" key="8">
    <source>
        <dbReference type="EMBL" id="QKJ26327.1"/>
    </source>
</evidence>
<evidence type="ECO:0000256" key="2">
    <source>
        <dbReference type="ARBA" id="ARBA00022723"/>
    </source>
</evidence>
<dbReference type="PROSITE" id="PS51839">
    <property type="entry name" value="4FE4S_HC3"/>
    <property type="match status" value="1"/>
</dbReference>
<dbReference type="PANTHER" id="PTHR24960">
    <property type="entry name" value="PHOTOSYSTEM I IRON-SULFUR CENTER-RELATED"/>
    <property type="match status" value="1"/>
</dbReference>
<feature type="domain" description="2Fe-2S ferredoxin-type" evidence="5">
    <location>
        <begin position="3"/>
        <end position="79"/>
    </location>
</feature>
<evidence type="ECO:0000256" key="4">
    <source>
        <dbReference type="ARBA" id="ARBA00023014"/>
    </source>
</evidence>
<dbReference type="InterPro" id="IPR036010">
    <property type="entry name" value="2Fe-2S_ferredoxin-like_sf"/>
</dbReference>
<evidence type="ECO:0000313" key="9">
    <source>
        <dbReference type="EMBL" id="TLT01818.1"/>
    </source>
</evidence>
<organism evidence="8 11">
    <name type="scientific">Aliarcobacter cibarius</name>
    <dbReference type="NCBI Taxonomy" id="255507"/>
    <lineage>
        <taxon>Bacteria</taxon>
        <taxon>Pseudomonadati</taxon>
        <taxon>Campylobacterota</taxon>
        <taxon>Epsilonproteobacteria</taxon>
        <taxon>Campylobacterales</taxon>
        <taxon>Arcobacteraceae</taxon>
        <taxon>Aliarcobacter</taxon>
    </lineage>
</organism>
<feature type="domain" description="4Fe-4S ferredoxin-type" evidence="6">
    <location>
        <begin position="137"/>
        <end position="165"/>
    </location>
</feature>
<dbReference type="InterPro" id="IPR050157">
    <property type="entry name" value="PSI_iron-sulfur_center"/>
</dbReference>
<dbReference type="SUPFAM" id="SSF54292">
    <property type="entry name" value="2Fe-2S ferredoxin-like"/>
    <property type="match status" value="1"/>
</dbReference>
<dbReference type="Pfam" id="PF12838">
    <property type="entry name" value="Fer4_7"/>
    <property type="match status" value="1"/>
</dbReference>
<dbReference type="SUPFAM" id="SSF54862">
    <property type="entry name" value="4Fe-4S ferredoxins"/>
    <property type="match status" value="1"/>
</dbReference>
<keyword evidence="1" id="KW-0004">4Fe-4S</keyword>
<name>A0A7L5JMG2_9BACT</name>
<evidence type="ECO:0000313" key="10">
    <source>
        <dbReference type="Proteomes" id="UP000305417"/>
    </source>
</evidence>
<evidence type="ECO:0000259" key="5">
    <source>
        <dbReference type="PROSITE" id="PS51085"/>
    </source>
</evidence>
<dbReference type="SUPFAM" id="SSF53706">
    <property type="entry name" value="Formate dehydrogenase/DMSO reductase, domains 1-3"/>
    <property type="match status" value="1"/>
</dbReference>
<keyword evidence="9" id="KW-0560">Oxidoreductase</keyword>
<dbReference type="PROSITE" id="PS51379">
    <property type="entry name" value="4FE4S_FER_2"/>
    <property type="match status" value="2"/>
</dbReference>
<gene>
    <name evidence="8" type="primary">nuoG2</name>
    <name evidence="8" type="ORF">ACBT_0359</name>
    <name evidence="9" type="ORF">FE247_00155</name>
</gene>
<feature type="domain" description="4Fe-4S His(Cys)3-ligated-type" evidence="7">
    <location>
        <begin position="79"/>
        <end position="118"/>
    </location>
</feature>
<dbReference type="Proteomes" id="UP000305417">
    <property type="component" value="Unassembled WGS sequence"/>
</dbReference>
<dbReference type="PROSITE" id="PS51085">
    <property type="entry name" value="2FE2S_FER_2"/>
    <property type="match status" value="1"/>
</dbReference>
<dbReference type="InterPro" id="IPR017900">
    <property type="entry name" value="4Fe4S_Fe_S_CS"/>
</dbReference>
<keyword evidence="2" id="KW-0479">Metal-binding</keyword>
<dbReference type="RefSeq" id="WP_084031365.1">
    <property type="nucleotide sequence ID" value="NZ_CP054051.1"/>
</dbReference>
<dbReference type="KEGG" id="acib:ACBT_0359"/>
<dbReference type="Gene3D" id="3.30.70.20">
    <property type="match status" value="1"/>
</dbReference>
<dbReference type="Proteomes" id="UP000509513">
    <property type="component" value="Chromosome"/>
</dbReference>
<keyword evidence="3" id="KW-0408">Iron</keyword>
<dbReference type="SMART" id="SM00929">
    <property type="entry name" value="NADH-G_4Fe-4S_3"/>
    <property type="match status" value="1"/>
</dbReference>
<dbReference type="CDD" id="cd00207">
    <property type="entry name" value="fer2"/>
    <property type="match status" value="1"/>
</dbReference>
<evidence type="ECO:0000259" key="6">
    <source>
        <dbReference type="PROSITE" id="PS51379"/>
    </source>
</evidence>
<dbReference type="AlphaFoldDB" id="A0A7L5JMG2"/>
<dbReference type="GO" id="GO:0051539">
    <property type="term" value="F:4 iron, 4 sulfur cluster binding"/>
    <property type="evidence" value="ECO:0007669"/>
    <property type="project" value="UniProtKB-KW"/>
</dbReference>